<dbReference type="Pfam" id="PF03279">
    <property type="entry name" value="Lip_A_acyltrans"/>
    <property type="match status" value="1"/>
</dbReference>
<organism evidence="7 8">
    <name type="scientific">Egicoccus halophilus</name>
    <dbReference type="NCBI Taxonomy" id="1670830"/>
    <lineage>
        <taxon>Bacteria</taxon>
        <taxon>Bacillati</taxon>
        <taxon>Actinomycetota</taxon>
        <taxon>Nitriliruptoria</taxon>
        <taxon>Egicoccales</taxon>
        <taxon>Egicoccaceae</taxon>
        <taxon>Egicoccus</taxon>
    </lineage>
</organism>
<keyword evidence="3" id="KW-0997">Cell inner membrane</keyword>
<comment type="caution">
    <text evidence="7">The sequence shown here is derived from an EMBL/GenBank/DDBJ whole genome shotgun (WGS) entry which is preliminary data.</text>
</comment>
<evidence type="ECO:0000256" key="5">
    <source>
        <dbReference type="ARBA" id="ARBA00023136"/>
    </source>
</evidence>
<accession>A0A8J3A8T3</accession>
<evidence type="ECO:0000256" key="4">
    <source>
        <dbReference type="ARBA" id="ARBA00022679"/>
    </source>
</evidence>
<dbReference type="GO" id="GO:0009247">
    <property type="term" value="P:glycolipid biosynthetic process"/>
    <property type="evidence" value="ECO:0007669"/>
    <property type="project" value="UniProtKB-ARBA"/>
</dbReference>
<dbReference type="NCBIfam" id="NF005919">
    <property type="entry name" value="PRK07920.1"/>
    <property type="match status" value="1"/>
</dbReference>
<dbReference type="Proteomes" id="UP000650511">
    <property type="component" value="Unassembled WGS sequence"/>
</dbReference>
<evidence type="ECO:0000313" key="8">
    <source>
        <dbReference type="Proteomes" id="UP000650511"/>
    </source>
</evidence>
<name>A0A8J3A8T3_9ACTN</name>
<reference evidence="7" key="1">
    <citation type="journal article" date="2014" name="Int. J. Syst. Evol. Microbiol.">
        <title>Complete genome sequence of Corynebacterium casei LMG S-19264T (=DSM 44701T), isolated from a smear-ripened cheese.</title>
        <authorList>
            <consortium name="US DOE Joint Genome Institute (JGI-PGF)"/>
            <person name="Walter F."/>
            <person name="Albersmeier A."/>
            <person name="Kalinowski J."/>
            <person name="Ruckert C."/>
        </authorList>
    </citation>
    <scope>NUCLEOTIDE SEQUENCE</scope>
    <source>
        <strain evidence="7">CGMCC 1.14988</strain>
    </source>
</reference>
<keyword evidence="4" id="KW-0808">Transferase</keyword>
<evidence type="ECO:0000256" key="1">
    <source>
        <dbReference type="ARBA" id="ARBA00004533"/>
    </source>
</evidence>
<dbReference type="InterPro" id="IPR004960">
    <property type="entry name" value="LipA_acyltrans"/>
</dbReference>
<evidence type="ECO:0000313" key="7">
    <source>
        <dbReference type="EMBL" id="GGI07289.1"/>
    </source>
</evidence>
<dbReference type="AlphaFoldDB" id="A0A8J3A8T3"/>
<keyword evidence="5" id="KW-0472">Membrane</keyword>
<evidence type="ECO:0000256" key="3">
    <source>
        <dbReference type="ARBA" id="ARBA00022519"/>
    </source>
</evidence>
<gene>
    <name evidence="7" type="primary">htrB</name>
    <name evidence="7" type="ORF">GCM10011354_23340</name>
</gene>
<keyword evidence="8" id="KW-1185">Reference proteome</keyword>
<dbReference type="RefSeq" id="WP_165404012.1">
    <property type="nucleotide sequence ID" value="NZ_BMHA01000008.1"/>
</dbReference>
<dbReference type="CDD" id="cd07984">
    <property type="entry name" value="LPLAT_LABLAT-like"/>
    <property type="match status" value="1"/>
</dbReference>
<sequence>MRRSATLADLPPAPPETLRQRAAYWQYRSVWDAAATLPGPLARRLPAQLGPLWFRGASERQRDQVRRNLARVVPGASPSELTELVRQAYVSYARYWLDSFRLHRMDGGQVVAASTSEGLHHVDAFRDSGRGGIFATGHLGSWDVGALFTSQRRWGMVVVAELVEPRRLFERFVRLREQAGIGVIPLVRGGDMLDQLERRVRDDGALATLLADRDLTRKGPIVAFFDEPCRLPPGTAALARRTGRPVSAGAFFTRGDDGFHGYVRAPIAVADLDVYAGTQAVAAELEHLVRFAPEQWHVFVPNWLADREPDHPVVTAWRAGEDWRALARADWQQRRGRQGGAR</sequence>
<keyword evidence="6 7" id="KW-0012">Acyltransferase</keyword>
<dbReference type="GO" id="GO:0016746">
    <property type="term" value="F:acyltransferase activity"/>
    <property type="evidence" value="ECO:0007669"/>
    <property type="project" value="UniProtKB-KW"/>
</dbReference>
<dbReference type="PANTHER" id="PTHR30606">
    <property type="entry name" value="LIPID A BIOSYNTHESIS LAUROYL ACYLTRANSFERASE"/>
    <property type="match status" value="1"/>
</dbReference>
<reference evidence="7" key="2">
    <citation type="submission" date="2020-09" db="EMBL/GenBank/DDBJ databases">
        <authorList>
            <person name="Sun Q."/>
            <person name="Zhou Y."/>
        </authorList>
    </citation>
    <scope>NUCLEOTIDE SEQUENCE</scope>
    <source>
        <strain evidence="7">CGMCC 1.14988</strain>
    </source>
</reference>
<dbReference type="GO" id="GO:0005886">
    <property type="term" value="C:plasma membrane"/>
    <property type="evidence" value="ECO:0007669"/>
    <property type="project" value="UniProtKB-SubCell"/>
</dbReference>
<proteinExistence type="predicted"/>
<comment type="subcellular location">
    <subcellularLocation>
        <location evidence="1">Cell inner membrane</location>
    </subcellularLocation>
</comment>
<evidence type="ECO:0000256" key="6">
    <source>
        <dbReference type="ARBA" id="ARBA00023315"/>
    </source>
</evidence>
<keyword evidence="2" id="KW-1003">Cell membrane</keyword>
<dbReference type="PANTHER" id="PTHR30606:SF10">
    <property type="entry name" value="PHOSPHATIDYLINOSITOL MANNOSIDE ACYLTRANSFERASE"/>
    <property type="match status" value="1"/>
</dbReference>
<dbReference type="EMBL" id="BMHA01000008">
    <property type="protein sequence ID" value="GGI07289.1"/>
    <property type="molecule type" value="Genomic_DNA"/>
</dbReference>
<evidence type="ECO:0000256" key="2">
    <source>
        <dbReference type="ARBA" id="ARBA00022475"/>
    </source>
</evidence>
<protein>
    <submittedName>
        <fullName evidence="7">Lipid A biosynthesis lauroyl acyltransferase</fullName>
    </submittedName>
</protein>